<dbReference type="GO" id="GO:0005737">
    <property type="term" value="C:cytoplasm"/>
    <property type="evidence" value="ECO:0007669"/>
    <property type="project" value="TreeGrafter"/>
</dbReference>
<dbReference type="GO" id="GO:0005634">
    <property type="term" value="C:nucleus"/>
    <property type="evidence" value="ECO:0007669"/>
    <property type="project" value="InterPro"/>
</dbReference>
<accession>A0A5J4XAZ4</accession>
<dbReference type="InterPro" id="IPR000331">
    <property type="entry name" value="Rap/Ran_GAP_dom"/>
</dbReference>
<protein>
    <submittedName>
        <fullName evidence="3">Putative rap/ran GTPase-activating protein</fullName>
    </submittedName>
</protein>
<dbReference type="SUPFAM" id="SSF111347">
    <property type="entry name" value="Rap/Ran-GAP"/>
    <property type="match status" value="1"/>
</dbReference>
<reference evidence="3 4" key="1">
    <citation type="submission" date="2019-03" db="EMBL/GenBank/DDBJ databases">
        <title>Single cell metagenomics reveals metabolic interactions within the superorganism composed of flagellate Streblomastix strix and complex community of Bacteroidetes bacteria on its surface.</title>
        <authorList>
            <person name="Treitli S.C."/>
            <person name="Kolisko M."/>
            <person name="Husnik F."/>
            <person name="Keeling P."/>
            <person name="Hampl V."/>
        </authorList>
    </citation>
    <scope>NUCLEOTIDE SEQUENCE [LARGE SCALE GENOMIC DNA]</scope>
    <source>
        <strain evidence="3">ST1C</strain>
    </source>
</reference>
<dbReference type="InterPro" id="IPR035974">
    <property type="entry name" value="Rap/Ran-GAP_sf"/>
</dbReference>
<evidence type="ECO:0000256" key="1">
    <source>
        <dbReference type="ARBA" id="ARBA00022468"/>
    </source>
</evidence>
<dbReference type="InterPro" id="IPR027107">
    <property type="entry name" value="Tuberin/Ral-act_asu"/>
</dbReference>
<feature type="domain" description="Rap-GAP" evidence="2">
    <location>
        <begin position="117"/>
        <end position="336"/>
    </location>
</feature>
<dbReference type="GO" id="GO:0051056">
    <property type="term" value="P:regulation of small GTPase mediated signal transduction"/>
    <property type="evidence" value="ECO:0007669"/>
    <property type="project" value="InterPro"/>
</dbReference>
<keyword evidence="1" id="KW-0343">GTPase activation</keyword>
<dbReference type="Proteomes" id="UP000324800">
    <property type="component" value="Unassembled WGS sequence"/>
</dbReference>
<dbReference type="Gene3D" id="3.40.50.11210">
    <property type="entry name" value="Rap/Ran-GAP"/>
    <property type="match status" value="1"/>
</dbReference>
<evidence type="ECO:0000259" key="2">
    <source>
        <dbReference type="PROSITE" id="PS50085"/>
    </source>
</evidence>
<dbReference type="OrthoDB" id="19311at2759"/>
<dbReference type="EMBL" id="SNRW01000002">
    <property type="protein sequence ID" value="KAA6404438.1"/>
    <property type="molecule type" value="Genomic_DNA"/>
</dbReference>
<name>A0A5J4XAZ4_9EUKA</name>
<dbReference type="Pfam" id="PF02145">
    <property type="entry name" value="Rap_GAP"/>
    <property type="match status" value="1"/>
</dbReference>
<organism evidence="3 4">
    <name type="scientific">Streblomastix strix</name>
    <dbReference type="NCBI Taxonomy" id="222440"/>
    <lineage>
        <taxon>Eukaryota</taxon>
        <taxon>Metamonada</taxon>
        <taxon>Preaxostyla</taxon>
        <taxon>Oxymonadida</taxon>
        <taxon>Streblomastigidae</taxon>
        <taxon>Streblomastix</taxon>
    </lineage>
</organism>
<dbReference type="PANTHER" id="PTHR10063">
    <property type="entry name" value="TUBERIN"/>
    <property type="match status" value="1"/>
</dbReference>
<comment type="caution">
    <text evidence="3">The sequence shown here is derived from an EMBL/GenBank/DDBJ whole genome shotgun (WGS) entry which is preliminary data.</text>
</comment>
<sequence>MCKANNLSSGTAAEAAAVLAAAQMELQHSNVGSILSPSPQQVSPASIIAQLRGQQLKAVMKNDQIPPQISNHPPLRIQTNPPKNMSLKTLKKLSSSTGTIKPRFLPIKRNISMMGQLDQLSLLRERLSHKIGIIYVGPGQVEQNKILSNETASPLFNSFVSSLAWMVEIKNHSGFKGGIDQNYNFGEYLPYYADYSNEVVFHIPSYWPSNPVNRDEQQIHKKKHVGNDWVRIVWTEHYNEYRPNTITSSFNHVNIIVSPVPNQKLFRIRVHTQQDTRQNTVQFRPFGPLQDWSLVTPDALPELVRQTAIRANLNVRLSQSGFMLPQQARENRLKQISHFVQKEDVTETVCSLFVPNKSAE</sequence>
<gene>
    <name evidence="3" type="ORF">EZS28_000024</name>
</gene>
<dbReference type="PANTHER" id="PTHR10063:SF11">
    <property type="entry name" value="RHO GTPASE-ACTIVATING PROTEIN CG5521-RELATED"/>
    <property type="match status" value="1"/>
</dbReference>
<proteinExistence type="predicted"/>
<dbReference type="AlphaFoldDB" id="A0A5J4XAZ4"/>
<dbReference type="FunFam" id="3.40.50.11210:FF:000001">
    <property type="entry name" value="Ral GTPase-activating protein subunit alpha-1 isoform 1"/>
    <property type="match status" value="1"/>
</dbReference>
<dbReference type="GO" id="GO:0005096">
    <property type="term" value="F:GTPase activator activity"/>
    <property type="evidence" value="ECO:0007669"/>
    <property type="project" value="UniProtKB-KW"/>
</dbReference>
<dbReference type="PROSITE" id="PS50085">
    <property type="entry name" value="RAPGAP"/>
    <property type="match status" value="1"/>
</dbReference>
<evidence type="ECO:0000313" key="4">
    <source>
        <dbReference type="Proteomes" id="UP000324800"/>
    </source>
</evidence>
<evidence type="ECO:0000313" key="3">
    <source>
        <dbReference type="EMBL" id="KAA6404438.1"/>
    </source>
</evidence>